<dbReference type="Gene3D" id="3.10.350.10">
    <property type="entry name" value="LysM domain"/>
    <property type="match status" value="1"/>
</dbReference>
<keyword evidence="4" id="KW-1185">Reference proteome</keyword>
<dbReference type="Pfam" id="PF01476">
    <property type="entry name" value="LysM"/>
    <property type="match status" value="1"/>
</dbReference>
<gene>
    <name evidence="3" type="ORF">Daesc_005436</name>
</gene>
<reference evidence="3 4" key="1">
    <citation type="journal article" date="2024" name="Front Chem Biol">
        <title>Unveiling the potential of Daldinia eschscholtzii MFLUCC 19-0629 through bioactivity and bioinformatics studies for enhanced sustainable agriculture production.</title>
        <authorList>
            <person name="Brooks S."/>
            <person name="Weaver J.A."/>
            <person name="Klomchit A."/>
            <person name="Alharthi S.A."/>
            <person name="Onlamun T."/>
            <person name="Nurani R."/>
            <person name="Vong T.K."/>
            <person name="Alberti F."/>
            <person name="Greco C."/>
        </authorList>
    </citation>
    <scope>NUCLEOTIDE SEQUENCE [LARGE SCALE GENOMIC DNA]</scope>
    <source>
        <strain evidence="3">MFLUCC 19-0629</strain>
    </source>
</reference>
<evidence type="ECO:0000256" key="1">
    <source>
        <dbReference type="SAM" id="Phobius"/>
    </source>
</evidence>
<comment type="caution">
    <text evidence="3">The sequence shown here is derived from an EMBL/GenBank/DDBJ whole genome shotgun (WGS) entry which is preliminary data.</text>
</comment>
<proteinExistence type="predicted"/>
<keyword evidence="1" id="KW-0812">Transmembrane</keyword>
<accession>A0AAX6MKY4</accession>
<dbReference type="AlphaFoldDB" id="A0AAX6MKY4"/>
<keyword evidence="1" id="KW-1133">Transmembrane helix</keyword>
<protein>
    <recommendedName>
        <fullName evidence="2">LysM domain-containing protein</fullName>
    </recommendedName>
</protein>
<keyword evidence="1" id="KW-0472">Membrane</keyword>
<dbReference type="SMART" id="SM00257">
    <property type="entry name" value="LysM"/>
    <property type="match status" value="1"/>
</dbReference>
<organism evidence="3 4">
    <name type="scientific">Daldinia eschscholtzii</name>
    <dbReference type="NCBI Taxonomy" id="292717"/>
    <lineage>
        <taxon>Eukaryota</taxon>
        <taxon>Fungi</taxon>
        <taxon>Dikarya</taxon>
        <taxon>Ascomycota</taxon>
        <taxon>Pezizomycotina</taxon>
        <taxon>Sordariomycetes</taxon>
        <taxon>Xylariomycetidae</taxon>
        <taxon>Xylariales</taxon>
        <taxon>Hypoxylaceae</taxon>
        <taxon>Daldinia</taxon>
    </lineage>
</organism>
<evidence type="ECO:0000259" key="2">
    <source>
        <dbReference type="PROSITE" id="PS51782"/>
    </source>
</evidence>
<sequence length="190" mass="21269">MVPLSLFSSVTPTSNVTMSRWSQYDTDEERLPEGMQRIGYDADTQTYTFRDAEGTIWESAPGNRYGELHRVNTTYAPYGDDEAQDATEPLHGSSKGSQVSWRHEMMPLLNWFLLVGLFLILIFWAISGTTKQIEPVDCGEHSSPYKINSGDTCWAIAEGHDITLDSLMHENQGLDCDNLSVGDTVCIPRV</sequence>
<dbReference type="InterPro" id="IPR036779">
    <property type="entry name" value="LysM_dom_sf"/>
</dbReference>
<name>A0AAX6MKY4_9PEZI</name>
<feature type="domain" description="LysM" evidence="2">
    <location>
        <begin position="143"/>
        <end position="187"/>
    </location>
</feature>
<dbReference type="EMBL" id="JBANMG010000005">
    <property type="protein sequence ID" value="KAK6953136.1"/>
    <property type="molecule type" value="Genomic_DNA"/>
</dbReference>
<dbReference type="Proteomes" id="UP001369815">
    <property type="component" value="Unassembled WGS sequence"/>
</dbReference>
<evidence type="ECO:0000313" key="4">
    <source>
        <dbReference type="Proteomes" id="UP001369815"/>
    </source>
</evidence>
<dbReference type="SUPFAM" id="SSF54106">
    <property type="entry name" value="LysM domain"/>
    <property type="match status" value="1"/>
</dbReference>
<evidence type="ECO:0000313" key="3">
    <source>
        <dbReference type="EMBL" id="KAK6953136.1"/>
    </source>
</evidence>
<dbReference type="InterPro" id="IPR018392">
    <property type="entry name" value="LysM"/>
</dbReference>
<feature type="transmembrane region" description="Helical" evidence="1">
    <location>
        <begin position="108"/>
        <end position="126"/>
    </location>
</feature>
<dbReference type="CDD" id="cd00118">
    <property type="entry name" value="LysM"/>
    <property type="match status" value="1"/>
</dbReference>
<dbReference type="PROSITE" id="PS51782">
    <property type="entry name" value="LYSM"/>
    <property type="match status" value="1"/>
</dbReference>